<name>A0AAD9ML53_PROWI</name>
<dbReference type="GO" id="GO:0034058">
    <property type="term" value="P:endosomal vesicle fusion"/>
    <property type="evidence" value="ECO:0007669"/>
    <property type="project" value="TreeGrafter"/>
</dbReference>
<keyword evidence="2" id="KW-0813">Transport</keyword>
<dbReference type="SUPFAM" id="SSF69322">
    <property type="entry name" value="Tricorn protease domain 2"/>
    <property type="match status" value="1"/>
</dbReference>
<evidence type="ECO:0000256" key="5">
    <source>
        <dbReference type="SAM" id="MobiDB-lite"/>
    </source>
</evidence>
<dbReference type="AlphaFoldDB" id="A0AAD9ML53"/>
<gene>
    <name evidence="9" type="ORF">QBZ16_002861</name>
</gene>
<evidence type="ECO:0000256" key="1">
    <source>
        <dbReference type="ARBA" id="ARBA00004496"/>
    </source>
</evidence>
<evidence type="ECO:0000259" key="8">
    <source>
        <dbReference type="Pfam" id="PF10367"/>
    </source>
</evidence>
<evidence type="ECO:0008006" key="11">
    <source>
        <dbReference type="Google" id="ProtNLM"/>
    </source>
</evidence>
<feature type="region of interest" description="Disordered" evidence="5">
    <location>
        <begin position="318"/>
        <end position="337"/>
    </location>
</feature>
<dbReference type="InterPro" id="IPR019453">
    <property type="entry name" value="VPS39/TGFA1_Znf"/>
</dbReference>
<dbReference type="InterPro" id="IPR032914">
    <property type="entry name" value="Vam6/VPS39/TRAP1"/>
</dbReference>
<sequence>MNLCLGNGDLVTLPPELPPPGEAASTGGPPSPERTIRTKRNLTEGPVLQLHADSSRSMLLALGRSGVRAFRLPQLLLRAEAPGTNGCDRFAWHERSGTLVASYRRKLYVYAYEGLEFVRRRDVTLPDRVACLAFSGALLCVGTAREYLAVDLATGAQCALCAHAHPAPCVAVDGRRHGAPGRGGVLSTLRWSGTPAALAVSEPYALSRGLVAGRADGRQPPGAAPPALLVWDERGSVLRLSQRPPLDQARAAGAGRESLKHFGASRAAGTRALLSLLPSLASGRLLAALPGGGAGPGLGPDVAVGPEPRGEEFIRAVSQPAQPRGPRAAESPGAEPTPTAVAIDTAILRALLVLPDHGALLGFVRRPNVADLDEGRAALLAAGRYSELVALLQARGRHGDALDLLETLSQRPGALPVPPTGASSELRGLPGVWAATGCLLRLGREQLPLLAQHLPWVLAADPDSTLQQLVVAEGLRPEDVLPVLTAHSPRLAAAYLEETAALGRVDPDAFARPLAALYLQRIVEYAGSSEGRPDPEARQLAETGKLRALILRGAPIDLEGLLRLLPRDRLLELRAAVLERLGRHREALDLFVRRLGSLAAAEAYCDRVYARQLAREGEGGAHAPDGPRRALASADAESISPAHLPALRLWLDRTGARGPARSRPSDIYLLLIQVLLEEREAEGAQDQASLARWADVAALLSRKREAIEPLHALELLPSELPLHQARQFLHSAIWGVQEERRSVAVRKALRRAELAALELRLAHVKNRSISMTAERVCPICYKRIGQGAAFVAFPSGGVAHYSCYASAGGEGRASGAPAAAPIEV</sequence>
<comment type="caution">
    <text evidence="9">The sequence shown here is derived from an EMBL/GenBank/DDBJ whole genome shotgun (WGS) entry which is preliminary data.</text>
</comment>
<keyword evidence="3" id="KW-0963">Cytoplasm</keyword>
<keyword evidence="4" id="KW-0653">Protein transport</keyword>
<evidence type="ECO:0000313" key="9">
    <source>
        <dbReference type="EMBL" id="KAK2079170.1"/>
    </source>
</evidence>
<dbReference type="GO" id="GO:0006914">
    <property type="term" value="P:autophagy"/>
    <property type="evidence" value="ECO:0007669"/>
    <property type="project" value="TreeGrafter"/>
</dbReference>
<feature type="region of interest" description="Disordered" evidence="5">
    <location>
        <begin position="11"/>
        <end position="34"/>
    </location>
</feature>
<dbReference type="Pfam" id="PF10366">
    <property type="entry name" value="Vps39_1"/>
    <property type="match status" value="1"/>
</dbReference>
<dbReference type="GO" id="GO:0016020">
    <property type="term" value="C:membrane"/>
    <property type="evidence" value="ECO:0007669"/>
    <property type="project" value="TreeGrafter"/>
</dbReference>
<dbReference type="InterPro" id="IPR001180">
    <property type="entry name" value="CNH_dom"/>
</dbReference>
<dbReference type="Pfam" id="PF10367">
    <property type="entry name" value="zf-Vps39_C"/>
    <property type="match status" value="1"/>
</dbReference>
<dbReference type="EMBL" id="JASFZW010000003">
    <property type="protein sequence ID" value="KAK2079170.1"/>
    <property type="molecule type" value="Genomic_DNA"/>
</dbReference>
<dbReference type="GO" id="GO:0005737">
    <property type="term" value="C:cytoplasm"/>
    <property type="evidence" value="ECO:0007669"/>
    <property type="project" value="UniProtKB-SubCell"/>
</dbReference>
<organism evidence="9 10">
    <name type="scientific">Prototheca wickerhamii</name>
    <dbReference type="NCBI Taxonomy" id="3111"/>
    <lineage>
        <taxon>Eukaryota</taxon>
        <taxon>Viridiplantae</taxon>
        <taxon>Chlorophyta</taxon>
        <taxon>core chlorophytes</taxon>
        <taxon>Trebouxiophyceae</taxon>
        <taxon>Chlorellales</taxon>
        <taxon>Chlorellaceae</taxon>
        <taxon>Prototheca</taxon>
    </lineage>
</organism>
<feature type="domain" description="Vacuolar sorting protein 39/Transforming growth factor beta receptor-associated" evidence="7">
    <location>
        <begin position="343"/>
        <end position="410"/>
    </location>
</feature>
<evidence type="ECO:0000256" key="3">
    <source>
        <dbReference type="ARBA" id="ARBA00022490"/>
    </source>
</evidence>
<dbReference type="InterPro" id="IPR019452">
    <property type="entry name" value="VPS39/TGF_beta_rcpt-assoc_1"/>
</dbReference>
<reference evidence="9" key="1">
    <citation type="submission" date="2021-01" db="EMBL/GenBank/DDBJ databases">
        <authorList>
            <person name="Eckstrom K.M.E."/>
        </authorList>
    </citation>
    <scope>NUCLEOTIDE SEQUENCE</scope>
    <source>
        <strain evidence="9">UVCC 0001</strain>
    </source>
</reference>
<feature type="domain" description="Vacuolar sorting protein 39/Transforming growth factor beta receptor-associated zinc finger" evidence="8">
    <location>
        <begin position="767"/>
        <end position="806"/>
    </location>
</feature>
<dbReference type="Proteomes" id="UP001255856">
    <property type="component" value="Unassembled WGS sequence"/>
</dbReference>
<evidence type="ECO:0000256" key="4">
    <source>
        <dbReference type="ARBA" id="ARBA00022927"/>
    </source>
</evidence>
<dbReference type="GO" id="GO:0015031">
    <property type="term" value="P:protein transport"/>
    <property type="evidence" value="ECO:0007669"/>
    <property type="project" value="UniProtKB-KW"/>
</dbReference>
<dbReference type="Pfam" id="PF00780">
    <property type="entry name" value="CNH"/>
    <property type="match status" value="1"/>
</dbReference>
<dbReference type="PANTHER" id="PTHR12894:SF27">
    <property type="entry name" value="TRANSFORMING GROWTH FACTOR-BETA RECEPTOR-ASSOCIATED PROTEIN 1"/>
    <property type="match status" value="1"/>
</dbReference>
<evidence type="ECO:0000313" key="10">
    <source>
        <dbReference type="Proteomes" id="UP001255856"/>
    </source>
</evidence>
<comment type="subcellular location">
    <subcellularLocation>
        <location evidence="1">Cytoplasm</location>
    </subcellularLocation>
</comment>
<evidence type="ECO:0000256" key="2">
    <source>
        <dbReference type="ARBA" id="ARBA00022448"/>
    </source>
</evidence>
<keyword evidence="10" id="KW-1185">Reference proteome</keyword>
<dbReference type="PANTHER" id="PTHR12894">
    <property type="entry name" value="CNH DOMAIN CONTAINING"/>
    <property type="match status" value="1"/>
</dbReference>
<accession>A0AAD9ML53</accession>
<proteinExistence type="predicted"/>
<evidence type="ECO:0000259" key="7">
    <source>
        <dbReference type="Pfam" id="PF10366"/>
    </source>
</evidence>
<evidence type="ECO:0000259" key="6">
    <source>
        <dbReference type="Pfam" id="PF00780"/>
    </source>
</evidence>
<feature type="domain" description="CNH" evidence="6">
    <location>
        <begin position="45"/>
        <end position="154"/>
    </location>
</feature>
<protein>
    <recommendedName>
        <fullName evidence="11">CNH domain-containing protein</fullName>
    </recommendedName>
</protein>